<dbReference type="InterPro" id="IPR020103">
    <property type="entry name" value="PsdUridine_synth_cat_dom_sf"/>
</dbReference>
<evidence type="ECO:0000256" key="2">
    <source>
        <dbReference type="ARBA" id="ARBA00023235"/>
    </source>
</evidence>
<dbReference type="EMBL" id="CP025704">
    <property type="protein sequence ID" value="AUN98294.1"/>
    <property type="molecule type" value="Genomic_DNA"/>
</dbReference>
<dbReference type="InterPro" id="IPR042092">
    <property type="entry name" value="PsdUridine_s_RsuA/RluB/E/F_cat"/>
</dbReference>
<dbReference type="PANTHER" id="PTHR47683:SF2">
    <property type="entry name" value="RNA-BINDING S4 DOMAIN-CONTAINING PROTEIN"/>
    <property type="match status" value="1"/>
</dbReference>
<dbReference type="InterPro" id="IPR000748">
    <property type="entry name" value="PsdUridine_synth_RsuA/RluB/E/F"/>
</dbReference>
<dbReference type="GO" id="GO:0006364">
    <property type="term" value="P:rRNA processing"/>
    <property type="evidence" value="ECO:0007669"/>
    <property type="project" value="UniProtKB-ARBA"/>
</dbReference>
<sequence length="187" mass="21419">MNDALYIAFYKPYGILSQFTSDDPKETLGNFNLPKGVYPAGRLDKDSEGLLILSNDGAFIDQLLNPKFDKEKIYWVQVENIPSEDSLNILRKGGIQIQDYKTKPAKVHIIEPQPVMPERDPPVRFRKSIPTCWLEIKISEGKNRQVRRMTASINHPTLRLLRQQVGKYKLGELNPGQWVAIKKSDIL</sequence>
<dbReference type="Pfam" id="PF00849">
    <property type="entry name" value="PseudoU_synth_2"/>
    <property type="match status" value="1"/>
</dbReference>
<dbReference type="GO" id="GO:0003723">
    <property type="term" value="F:RNA binding"/>
    <property type="evidence" value="ECO:0007669"/>
    <property type="project" value="InterPro"/>
</dbReference>
<evidence type="ECO:0000313" key="5">
    <source>
        <dbReference type="EMBL" id="AUN98294.1"/>
    </source>
</evidence>
<keyword evidence="6" id="KW-1185">Reference proteome</keyword>
<dbReference type="PANTHER" id="PTHR47683">
    <property type="entry name" value="PSEUDOURIDINE SYNTHASE FAMILY PROTEIN-RELATED"/>
    <property type="match status" value="1"/>
</dbReference>
<dbReference type="GO" id="GO:0009982">
    <property type="term" value="F:pseudouridine synthase activity"/>
    <property type="evidence" value="ECO:0007669"/>
    <property type="project" value="InterPro"/>
</dbReference>
<accession>A0A2K9NU68</accession>
<dbReference type="InterPro" id="IPR020094">
    <property type="entry name" value="TruA/RsuA/RluB/E/F_N"/>
</dbReference>
<keyword evidence="2 3" id="KW-0413">Isomerase</keyword>
<evidence type="ECO:0000256" key="1">
    <source>
        <dbReference type="ARBA" id="ARBA00008348"/>
    </source>
</evidence>
<evidence type="ECO:0000256" key="3">
    <source>
        <dbReference type="RuleBase" id="RU003887"/>
    </source>
</evidence>
<proteinExistence type="inferred from homology"/>
<dbReference type="SUPFAM" id="SSF55120">
    <property type="entry name" value="Pseudouridine synthase"/>
    <property type="match status" value="1"/>
</dbReference>
<dbReference type="GO" id="GO:0001522">
    <property type="term" value="P:pseudouridine synthesis"/>
    <property type="evidence" value="ECO:0007669"/>
    <property type="project" value="InterPro"/>
</dbReference>
<evidence type="ECO:0000259" key="4">
    <source>
        <dbReference type="Pfam" id="PF00849"/>
    </source>
</evidence>
<name>A0A2K9NU68_BACTC</name>
<dbReference type="RefSeq" id="WP_102243585.1">
    <property type="nucleotide sequence ID" value="NZ_CP025704.1"/>
</dbReference>
<dbReference type="KEGG" id="bsto:C0V70_09295"/>
<dbReference type="OrthoDB" id="9807213at2"/>
<reference evidence="5 6" key="1">
    <citation type="submission" date="2018-01" db="EMBL/GenBank/DDBJ databases">
        <title>Complete genome sequence of Bacteriovorax stolpii DSM12778.</title>
        <authorList>
            <person name="Tang B."/>
            <person name="Chang J."/>
        </authorList>
    </citation>
    <scope>NUCLEOTIDE SEQUENCE [LARGE SCALE GENOMIC DNA]</scope>
    <source>
        <strain evidence="5 6">DSM 12778</strain>
    </source>
</reference>
<dbReference type="Gene3D" id="3.30.70.580">
    <property type="entry name" value="Pseudouridine synthase I, catalytic domain, N-terminal subdomain"/>
    <property type="match status" value="1"/>
</dbReference>
<dbReference type="InterPro" id="IPR050343">
    <property type="entry name" value="RsuA_PseudoU_synthase"/>
</dbReference>
<dbReference type="Proteomes" id="UP000235584">
    <property type="component" value="Chromosome"/>
</dbReference>
<dbReference type="InterPro" id="IPR018496">
    <property type="entry name" value="PsdUridine_synth_RsuA/RluB_CS"/>
</dbReference>
<dbReference type="GO" id="GO:0140098">
    <property type="term" value="F:catalytic activity, acting on RNA"/>
    <property type="evidence" value="ECO:0007669"/>
    <property type="project" value="UniProtKB-ARBA"/>
</dbReference>
<protein>
    <recommendedName>
        <fullName evidence="3">Pseudouridine synthase</fullName>
        <ecNumber evidence="3">5.4.99.-</ecNumber>
    </recommendedName>
</protein>
<dbReference type="EC" id="5.4.99.-" evidence="3"/>
<dbReference type="AlphaFoldDB" id="A0A2K9NU68"/>
<comment type="similarity">
    <text evidence="1 3">Belongs to the pseudouridine synthase RsuA family.</text>
</comment>
<gene>
    <name evidence="5" type="ORF">C0V70_09295</name>
</gene>
<feature type="domain" description="Pseudouridine synthase RsuA/RluA-like" evidence="4">
    <location>
        <begin position="6"/>
        <end position="151"/>
    </location>
</feature>
<dbReference type="Gene3D" id="3.30.70.1560">
    <property type="entry name" value="Alpha-L RNA-binding motif"/>
    <property type="match status" value="1"/>
</dbReference>
<dbReference type="InterPro" id="IPR006145">
    <property type="entry name" value="PsdUridine_synth_RsuA/RluA"/>
</dbReference>
<dbReference type="PROSITE" id="PS01149">
    <property type="entry name" value="PSI_RSU"/>
    <property type="match status" value="1"/>
</dbReference>
<organism evidence="5 6">
    <name type="scientific">Bacteriovorax stolpii</name>
    <name type="common">Bdellovibrio stolpii</name>
    <dbReference type="NCBI Taxonomy" id="960"/>
    <lineage>
        <taxon>Bacteria</taxon>
        <taxon>Pseudomonadati</taxon>
        <taxon>Bdellovibrionota</taxon>
        <taxon>Bacteriovoracia</taxon>
        <taxon>Bacteriovoracales</taxon>
        <taxon>Bacteriovoracaceae</taxon>
        <taxon>Bacteriovorax</taxon>
    </lineage>
</organism>
<evidence type="ECO:0000313" key="6">
    <source>
        <dbReference type="Proteomes" id="UP000235584"/>
    </source>
</evidence>
<dbReference type="NCBIfam" id="TIGR00093">
    <property type="entry name" value="pseudouridine synthase"/>
    <property type="match status" value="1"/>
</dbReference>